<feature type="domain" description="Circularly permuted ATP-grasp type 2" evidence="2">
    <location>
        <begin position="90"/>
        <end position="465"/>
    </location>
</feature>
<dbReference type="InterPro" id="IPR007296">
    <property type="entry name" value="DUF403"/>
</dbReference>
<dbReference type="Pfam" id="PF04168">
    <property type="entry name" value="Alpha-E"/>
    <property type="match status" value="1"/>
</dbReference>
<evidence type="ECO:0000313" key="4">
    <source>
        <dbReference type="Proteomes" id="UP000001399"/>
    </source>
</evidence>
<dbReference type="HOGENOM" id="CLU_013951_0_0_5"/>
<dbReference type="eggNOG" id="COG2308">
    <property type="taxonomic scope" value="Bacteria"/>
</dbReference>
<proteinExistence type="predicted"/>
<dbReference type="Pfam" id="PF14403">
    <property type="entry name" value="CP_ATPgrasp_2"/>
    <property type="match status" value="1"/>
</dbReference>
<accession>E3I7X0</accession>
<reference evidence="4" key="1">
    <citation type="journal article" date="2011" name="J. Bacteriol.">
        <title>Genome sequences of eight morphologically diverse alphaproteobacteria.</title>
        <authorList>
            <consortium name="US DOE Joint Genome Institute"/>
            <person name="Brown P.J."/>
            <person name="Kysela D.T."/>
            <person name="Buechlein A."/>
            <person name="Hemmerich C."/>
            <person name="Brun Y.V."/>
        </authorList>
    </citation>
    <scope>NUCLEOTIDE SEQUENCE [LARGE SCALE GENOMIC DNA]</scope>
    <source>
        <strain evidence="4">ATCC 17100 / ATH 3.1.1 / DSM 162 / LMG 4299</strain>
    </source>
</reference>
<dbReference type="Proteomes" id="UP000001399">
    <property type="component" value="Chromosome"/>
</dbReference>
<name>E3I7X0_RHOVT</name>
<dbReference type="KEGG" id="rva:Rvan_1572"/>
<feature type="domain" description="DUF403" evidence="1">
    <location>
        <begin position="519"/>
        <end position="835"/>
    </location>
</feature>
<organism evidence="3 4">
    <name type="scientific">Rhodomicrobium vannielii (strain ATCC 17100 / DSM 162 / LMG 4299 / NCIMB 10020 / ATH 3.1.1)</name>
    <dbReference type="NCBI Taxonomy" id="648757"/>
    <lineage>
        <taxon>Bacteria</taxon>
        <taxon>Pseudomonadati</taxon>
        <taxon>Pseudomonadota</taxon>
        <taxon>Alphaproteobacteria</taxon>
        <taxon>Hyphomicrobiales</taxon>
        <taxon>Hyphomicrobiaceae</taxon>
        <taxon>Rhodomicrobium</taxon>
    </lineage>
</organism>
<gene>
    <name evidence="3" type="ordered locus">Rvan_1572</name>
</gene>
<dbReference type="SUPFAM" id="SSF56059">
    <property type="entry name" value="Glutathione synthetase ATP-binding domain-like"/>
    <property type="match status" value="1"/>
</dbReference>
<evidence type="ECO:0000259" key="2">
    <source>
        <dbReference type="Pfam" id="PF14403"/>
    </source>
</evidence>
<dbReference type="AlphaFoldDB" id="E3I7X0"/>
<evidence type="ECO:0000259" key="1">
    <source>
        <dbReference type="Pfam" id="PF04168"/>
    </source>
</evidence>
<dbReference type="eggNOG" id="COG2307">
    <property type="taxonomic scope" value="Bacteria"/>
</dbReference>
<keyword evidence="4" id="KW-1185">Reference proteome</keyword>
<sequence>MSSTVQNPIMPQDLLAAYTPPTVGHDEAIDADGRIRPQWQAFSEAFGAVPPEEQAQRQERLRRLVAENGIAHDLFAEPGSRQPWSIDLIPIMISAAEWAMLERGMIQRVQLCDMMVKDFYGPQTLLRSGRVPPRLVFSDPAFLRACREPKNTGHLINFFAADLIRDASGEWRIIDVHAETPAGVGFALANRLLHGQLMGDVFRSCRAVRLASHFQHIQSELLQRIERDDPLITLLTPGPQHDDYFSHAYLSRYLGFQLVEGGDLRVIGSRVYMKTLEGLKPIDLMIRCVEGSHCDPLELDPNGFAGPVGLVQALRRNPRLMMNFLGSSIVENRGLGPLLQDVSRTLLGQDLVLHDTHRRWLGDMESRVYVFAHPERFVIRHAHEGTGRPGRAEVGIMLETLTPKALDALRFELDVNGQDYVAEERSDSAYAPSWTADGLTSRRFAMRLFVAGIDGDYRVMPGGLAMSLDGTPGVAMSARDGHSRDVWIASDEEVMPPHISLMRPAAEVARVLRAGIGLRSRIADNLYWLGRYCERADWVMRLMRGALSRSEDSGTVPIGAGGRRALELILSKDQPASAPGIGHDPRAIEQSVRLLMTAPGRSHSLPGLESNMLRVGSIVRERLSLEVWQTLLRFSNIASPQANDLSDSVKLLDRLNAGIVTMASLNGLTAENMTRNYGWRFTDIGRRLERAYNLAELLLALFGEVKREDDETARLFFVLNVADSTITFRQRYLFAPILSLVLDLLMVDEANPRGIGFQLCAITDHLQALPQASPHAPHNEEQRLILELLTKVRLAKVASLEHADASGNRVELQELLGALLSGLPKLSEAITRRYFNLTEEELRRVYTRFGSHS</sequence>
<dbReference type="STRING" id="648757.Rvan_1572"/>
<dbReference type="EMBL" id="CP002292">
    <property type="protein sequence ID" value="ADP70824.1"/>
    <property type="molecule type" value="Genomic_DNA"/>
</dbReference>
<evidence type="ECO:0000313" key="3">
    <source>
        <dbReference type="EMBL" id="ADP70824.1"/>
    </source>
</evidence>
<dbReference type="Gene3D" id="3.40.50.11290">
    <property type="match status" value="1"/>
</dbReference>
<dbReference type="OrthoDB" id="9804079at2"/>
<protein>
    <submittedName>
        <fullName evidence="3">Uncharacterized protein</fullName>
    </submittedName>
</protein>
<dbReference type="InterPro" id="IPR025841">
    <property type="entry name" value="CP_ATPgrasp_2"/>
</dbReference>
<dbReference type="InterPro" id="IPR051680">
    <property type="entry name" value="ATP-dep_Glu-Cys_Ligase-2"/>
</dbReference>
<dbReference type="PANTHER" id="PTHR34595">
    <property type="entry name" value="BLR5612 PROTEIN"/>
    <property type="match status" value="1"/>
</dbReference>
<dbReference type="PANTHER" id="PTHR34595:SF2">
    <property type="entry name" value="BLR2978 PROTEIN"/>
    <property type="match status" value="1"/>
</dbReference>